<sequence>METEGLEWVKKLPMRRKHATQPPRRYRLHWITEQEVNVGVIIKDVLRRARVKKGQRFSFGGLLTRFLRGHQIDKEVVDYRSRMNGETEEQLQQLNMDYPLSKHSRSLCRVGPGFEKPLDYDDAIDEEHARVESDDDGDNSEMGKLVLPPQTMRTRG</sequence>
<evidence type="ECO:0000313" key="2">
    <source>
        <dbReference type="EMBL" id="MCD7471826.1"/>
    </source>
</evidence>
<proteinExistence type="predicted"/>
<evidence type="ECO:0000256" key="1">
    <source>
        <dbReference type="SAM" id="MobiDB-lite"/>
    </source>
</evidence>
<comment type="caution">
    <text evidence="2">The sequence shown here is derived from an EMBL/GenBank/DDBJ whole genome shotgun (WGS) entry which is preliminary data.</text>
</comment>
<dbReference type="EMBL" id="JACEIK010001730">
    <property type="protein sequence ID" value="MCD7471826.1"/>
    <property type="molecule type" value="Genomic_DNA"/>
</dbReference>
<name>A0ABS8TLR4_DATST</name>
<organism evidence="2 3">
    <name type="scientific">Datura stramonium</name>
    <name type="common">Jimsonweed</name>
    <name type="synonym">Common thornapple</name>
    <dbReference type="NCBI Taxonomy" id="4076"/>
    <lineage>
        <taxon>Eukaryota</taxon>
        <taxon>Viridiplantae</taxon>
        <taxon>Streptophyta</taxon>
        <taxon>Embryophyta</taxon>
        <taxon>Tracheophyta</taxon>
        <taxon>Spermatophyta</taxon>
        <taxon>Magnoliopsida</taxon>
        <taxon>eudicotyledons</taxon>
        <taxon>Gunneridae</taxon>
        <taxon>Pentapetalae</taxon>
        <taxon>asterids</taxon>
        <taxon>lamiids</taxon>
        <taxon>Solanales</taxon>
        <taxon>Solanaceae</taxon>
        <taxon>Solanoideae</taxon>
        <taxon>Datureae</taxon>
        <taxon>Datura</taxon>
    </lineage>
</organism>
<keyword evidence="3" id="KW-1185">Reference proteome</keyword>
<protein>
    <submittedName>
        <fullName evidence="2">Uncharacterized protein</fullName>
    </submittedName>
</protein>
<feature type="region of interest" description="Disordered" evidence="1">
    <location>
        <begin position="128"/>
        <end position="156"/>
    </location>
</feature>
<gene>
    <name evidence="2" type="ORF">HAX54_012547</name>
</gene>
<evidence type="ECO:0000313" key="3">
    <source>
        <dbReference type="Proteomes" id="UP000823775"/>
    </source>
</evidence>
<dbReference type="Proteomes" id="UP000823775">
    <property type="component" value="Unassembled WGS sequence"/>
</dbReference>
<reference evidence="2 3" key="1">
    <citation type="journal article" date="2021" name="BMC Genomics">
        <title>Datura genome reveals duplications of psychoactive alkaloid biosynthetic genes and high mutation rate following tissue culture.</title>
        <authorList>
            <person name="Rajewski A."/>
            <person name="Carter-House D."/>
            <person name="Stajich J."/>
            <person name="Litt A."/>
        </authorList>
    </citation>
    <scope>NUCLEOTIDE SEQUENCE [LARGE SCALE GENOMIC DNA]</scope>
    <source>
        <strain evidence="2">AR-01</strain>
    </source>
</reference>
<accession>A0ABS8TLR4</accession>